<dbReference type="Proteomes" id="UP000034980">
    <property type="component" value="Unassembled WGS sequence"/>
</dbReference>
<reference evidence="3 4" key="1">
    <citation type="submission" date="2013-11" db="EMBL/GenBank/DDBJ databases">
        <title>Single cell genomics of uncultured Tannerella BU063 (oral taxon 286).</title>
        <authorList>
            <person name="Beall C.J."/>
            <person name="Campbell A.G."/>
            <person name="Griffen A.L."/>
            <person name="Podar M."/>
            <person name="Leys E.J."/>
        </authorList>
    </citation>
    <scope>NUCLEOTIDE SEQUENCE [LARGE SCALE GENOMIC DNA]</scope>
    <source>
        <strain evidence="3">Cell 8/11</strain>
    </source>
</reference>
<feature type="transmembrane region" description="Helical" evidence="1">
    <location>
        <begin position="115"/>
        <end position="136"/>
    </location>
</feature>
<feature type="non-terminal residue" evidence="3">
    <location>
        <position position="142"/>
    </location>
</feature>
<feature type="transmembrane region" description="Helical" evidence="1">
    <location>
        <begin position="28"/>
        <end position="50"/>
    </location>
</feature>
<comment type="caution">
    <text evidence="3">The sequence shown here is derived from an EMBL/GenBank/DDBJ whole genome shotgun (WGS) entry which is preliminary data.</text>
</comment>
<feature type="transmembrane region" description="Helical" evidence="1">
    <location>
        <begin position="57"/>
        <end position="75"/>
    </location>
</feature>
<dbReference type="AlphaFoldDB" id="W2D387"/>
<evidence type="ECO:0000313" key="3">
    <source>
        <dbReference type="EMBL" id="ETK13261.1"/>
    </source>
</evidence>
<evidence type="ECO:0000256" key="1">
    <source>
        <dbReference type="SAM" id="Phobius"/>
    </source>
</evidence>
<organism evidence="3 4">
    <name type="scientific">Tannerella sp. oral taxon BU063 isolate Cell 8/11</name>
    <dbReference type="NCBI Taxonomy" id="1411915"/>
    <lineage>
        <taxon>Bacteria</taxon>
        <taxon>Pseudomonadati</taxon>
        <taxon>Bacteroidota</taxon>
        <taxon>Bacteroidia</taxon>
        <taxon>Bacteroidales</taxon>
        <taxon>Tannerellaceae</taxon>
        <taxon>Tannerella</taxon>
    </lineage>
</organism>
<evidence type="ECO:0000259" key="2">
    <source>
        <dbReference type="Pfam" id="PF01569"/>
    </source>
</evidence>
<feature type="domain" description="Phosphatidic acid phosphatase type 2/haloperoxidase" evidence="2">
    <location>
        <begin position="61"/>
        <end position="141"/>
    </location>
</feature>
<proteinExistence type="predicted"/>
<accession>W2D387</accession>
<keyword evidence="1" id="KW-1133">Transmembrane helix</keyword>
<dbReference type="InterPro" id="IPR000326">
    <property type="entry name" value="PAP2/HPO"/>
</dbReference>
<dbReference type="Pfam" id="PF01569">
    <property type="entry name" value="PAP2"/>
    <property type="match status" value="1"/>
</dbReference>
<dbReference type="Gene3D" id="1.20.144.10">
    <property type="entry name" value="Phosphatidic acid phosphatase type 2/haloperoxidase"/>
    <property type="match status" value="1"/>
</dbReference>
<protein>
    <recommendedName>
        <fullName evidence="2">Phosphatidic acid phosphatase type 2/haloperoxidase domain-containing protein</fullName>
    </recommendedName>
</protein>
<keyword evidence="1" id="KW-0472">Membrane</keyword>
<name>W2D387_9BACT</name>
<dbReference type="EMBL" id="AYYF01000708">
    <property type="protein sequence ID" value="ETK13261.1"/>
    <property type="molecule type" value="Genomic_DNA"/>
</dbReference>
<gene>
    <name evidence="3" type="ORF">T235_03805</name>
</gene>
<evidence type="ECO:0000313" key="4">
    <source>
        <dbReference type="Proteomes" id="UP000034980"/>
    </source>
</evidence>
<dbReference type="InterPro" id="IPR036938">
    <property type="entry name" value="PAP2/HPO_sf"/>
</dbReference>
<dbReference type="SUPFAM" id="SSF48317">
    <property type="entry name" value="Acid phosphatase/Vanadium-dependent haloperoxidase"/>
    <property type="match status" value="1"/>
</dbReference>
<sequence>MLEQILVYERDAFLWLNSLHTPYLDRFMWIYSGNPAWIPLAVFILFALCYRRPWRESVLLILALALAITLCDQFASGFCKPFFARFRPTRHPDFMNVVQTVISPRTGEPYLSGRYGFMSSHAANTFGFALFTSLLFRHRVYT</sequence>
<keyword evidence="1" id="KW-0812">Transmembrane</keyword>